<feature type="region of interest" description="Disordered" evidence="1">
    <location>
        <begin position="149"/>
        <end position="184"/>
    </location>
</feature>
<feature type="compositionally biased region" description="Polar residues" evidence="1">
    <location>
        <begin position="175"/>
        <end position="184"/>
    </location>
</feature>
<name>A0A1D1WA32_RAMVA</name>
<sequence>MGALFYVGPAYESSMSDIRRLYPNLNVSHNILTDARFLECADWMDSSDDVMAQYYYRNEERWRRANLTLFLNTVAAQIMRGSLSFLLRSNVSLIAVDGFSPQTDYNSILNEIDKETRAAENDGGGKFNNKSYQRWQLQGGSSQCMTSVSVPGHPSLLTKQTPKEEAGHHGPCATDNLTPSCGVQ</sequence>
<protein>
    <submittedName>
        <fullName evidence="2">Uncharacterized protein</fullName>
    </submittedName>
</protein>
<reference evidence="2 3" key="1">
    <citation type="journal article" date="2016" name="Nat. Commun.">
        <title>Extremotolerant tardigrade genome and improved radiotolerance of human cultured cells by tardigrade-unique protein.</title>
        <authorList>
            <person name="Hashimoto T."/>
            <person name="Horikawa D.D."/>
            <person name="Saito Y."/>
            <person name="Kuwahara H."/>
            <person name="Kozuka-Hata H."/>
            <person name="Shin-I T."/>
            <person name="Minakuchi Y."/>
            <person name="Ohishi K."/>
            <person name="Motoyama A."/>
            <person name="Aizu T."/>
            <person name="Enomoto A."/>
            <person name="Kondo K."/>
            <person name="Tanaka S."/>
            <person name="Hara Y."/>
            <person name="Koshikawa S."/>
            <person name="Sagara H."/>
            <person name="Miura T."/>
            <person name="Yokobori S."/>
            <person name="Miyagawa K."/>
            <person name="Suzuki Y."/>
            <person name="Kubo T."/>
            <person name="Oyama M."/>
            <person name="Kohara Y."/>
            <person name="Fujiyama A."/>
            <person name="Arakawa K."/>
            <person name="Katayama T."/>
            <person name="Toyoda A."/>
            <person name="Kunieda T."/>
        </authorList>
    </citation>
    <scope>NUCLEOTIDE SEQUENCE [LARGE SCALE GENOMIC DNA]</scope>
    <source>
        <strain evidence="2 3">YOKOZUNA-1</strain>
    </source>
</reference>
<accession>A0A1D1WA32</accession>
<evidence type="ECO:0000313" key="2">
    <source>
        <dbReference type="EMBL" id="GAV08544.1"/>
    </source>
</evidence>
<proteinExistence type="predicted"/>
<dbReference type="AlphaFoldDB" id="A0A1D1WA32"/>
<organism evidence="2 3">
    <name type="scientific">Ramazzottius varieornatus</name>
    <name type="common">Water bear</name>
    <name type="synonym">Tardigrade</name>
    <dbReference type="NCBI Taxonomy" id="947166"/>
    <lineage>
        <taxon>Eukaryota</taxon>
        <taxon>Metazoa</taxon>
        <taxon>Ecdysozoa</taxon>
        <taxon>Tardigrada</taxon>
        <taxon>Eutardigrada</taxon>
        <taxon>Parachela</taxon>
        <taxon>Hypsibioidea</taxon>
        <taxon>Ramazzottiidae</taxon>
        <taxon>Ramazzottius</taxon>
    </lineage>
</organism>
<dbReference type="OrthoDB" id="10065302at2759"/>
<dbReference type="Proteomes" id="UP000186922">
    <property type="component" value="Unassembled WGS sequence"/>
</dbReference>
<comment type="caution">
    <text evidence="2">The sequence shown here is derived from an EMBL/GenBank/DDBJ whole genome shotgun (WGS) entry which is preliminary data.</text>
</comment>
<evidence type="ECO:0000256" key="1">
    <source>
        <dbReference type="SAM" id="MobiDB-lite"/>
    </source>
</evidence>
<keyword evidence="3" id="KW-1185">Reference proteome</keyword>
<dbReference type="EMBL" id="BDGG01000018">
    <property type="protein sequence ID" value="GAV08544.1"/>
    <property type="molecule type" value="Genomic_DNA"/>
</dbReference>
<evidence type="ECO:0000313" key="3">
    <source>
        <dbReference type="Proteomes" id="UP000186922"/>
    </source>
</evidence>
<gene>
    <name evidence="2" type="primary">RvY_18217-1</name>
    <name evidence="2" type="synonym">RvY_18217.1</name>
    <name evidence="2" type="ORF">RvY_18217</name>
</gene>